<dbReference type="EC" id="1.14.12.1" evidence="1"/>
<dbReference type="CDD" id="cd00667">
    <property type="entry name" value="ring_hydroxylating_dioxygenases_beta"/>
    <property type="match status" value="1"/>
</dbReference>
<reference evidence="1 2" key="1">
    <citation type="submission" date="2022-03" db="EMBL/GenBank/DDBJ databases">
        <title>Ignatzschineria rhizosphaerae HR5S32.</title>
        <authorList>
            <person name="Sun J.Q."/>
            <person name="Feng J.Y."/>
        </authorList>
    </citation>
    <scope>NUCLEOTIDE SEQUENCE [LARGE SCALE GENOMIC DNA]</scope>
    <source>
        <strain evidence="1 2">HR5S32</strain>
    </source>
</reference>
<dbReference type="GO" id="GO:0018618">
    <property type="term" value="F:anthranilate 1,2-dioxygenase (deaminating, decarboxylating) activity"/>
    <property type="evidence" value="ECO:0007669"/>
    <property type="project" value="UniProtKB-EC"/>
</dbReference>
<dbReference type="PANTHER" id="PTHR41534">
    <property type="entry name" value="BLR3401 PROTEIN"/>
    <property type="match status" value="1"/>
</dbReference>
<dbReference type="InterPro" id="IPR017640">
    <property type="entry name" value="Anthranilate_1-2-diOase_ssu"/>
</dbReference>
<dbReference type="Proteomes" id="UP000829542">
    <property type="component" value="Chromosome"/>
</dbReference>
<sequence>MVDKKIDYQTQLEIEQFLYQVSEACDNQDWDLYLSFFTDESIFHIPQWKSEHEYTKDPTKEMSLMYYGNRGGLEDRVFRIRTGKSAASTPMPRTVHNINNVRYQQEGDLFKVNVNWSTNYYRFGQTGLFFGYAYYDLVKGDQGFKIAYKQVILLNDKIDSVLDFYHV</sequence>
<keyword evidence="2" id="KW-1185">Reference proteome</keyword>
<proteinExistence type="predicted"/>
<protein>
    <submittedName>
        <fullName evidence="1">Anthranilate 1,2-dioxygenase small subunit</fullName>
        <ecNumber evidence="1">1.14.12.1</ecNumber>
    </submittedName>
</protein>
<accession>A0ABY3X6P9</accession>
<dbReference type="InterPro" id="IPR000391">
    <property type="entry name" value="Rng_hydr_dOase-bsu"/>
</dbReference>
<dbReference type="Pfam" id="PF00866">
    <property type="entry name" value="Ring_hydroxyl_B"/>
    <property type="match status" value="1"/>
</dbReference>
<name>A0ABY3X6P9_9GAMM</name>
<gene>
    <name evidence="1" type="primary">antB</name>
    <name evidence="1" type="ORF">MMG00_00670</name>
</gene>
<dbReference type="EMBL" id="CP093379">
    <property type="protein sequence ID" value="UNM96421.1"/>
    <property type="molecule type" value="Genomic_DNA"/>
</dbReference>
<dbReference type="NCBIfam" id="TIGR03231">
    <property type="entry name" value="anthran_1_2_B"/>
    <property type="match status" value="1"/>
</dbReference>
<evidence type="ECO:0000313" key="1">
    <source>
        <dbReference type="EMBL" id="UNM96421.1"/>
    </source>
</evidence>
<dbReference type="PANTHER" id="PTHR41534:SF1">
    <property type="entry name" value="BLR3401 PROTEIN"/>
    <property type="match status" value="1"/>
</dbReference>
<keyword evidence="1" id="KW-0560">Oxidoreductase</keyword>
<organism evidence="1 2">
    <name type="scientific">Ignatzschineria rhizosphaerae</name>
    <dbReference type="NCBI Taxonomy" id="2923279"/>
    <lineage>
        <taxon>Bacteria</taxon>
        <taxon>Pseudomonadati</taxon>
        <taxon>Pseudomonadota</taxon>
        <taxon>Gammaproteobacteria</taxon>
        <taxon>Cardiobacteriales</taxon>
        <taxon>Ignatzschineriaceae</taxon>
        <taxon>Ignatzschineria</taxon>
    </lineage>
</organism>
<evidence type="ECO:0000313" key="2">
    <source>
        <dbReference type="Proteomes" id="UP000829542"/>
    </source>
</evidence>